<dbReference type="EMBL" id="CASHTH010002090">
    <property type="protein sequence ID" value="CAI8024660.1"/>
    <property type="molecule type" value="Genomic_DNA"/>
</dbReference>
<dbReference type="InterPro" id="IPR011990">
    <property type="entry name" value="TPR-like_helical_dom_sf"/>
</dbReference>
<dbReference type="GO" id="GO:0031037">
    <property type="term" value="P:myosin II filament disassembly"/>
    <property type="evidence" value="ECO:0007669"/>
    <property type="project" value="TreeGrafter"/>
</dbReference>
<dbReference type="Gene3D" id="3.20.200.10">
    <property type="entry name" value="MHCK/EF2 kinase"/>
    <property type="match status" value="1"/>
</dbReference>
<accession>A0AA35S718</accession>
<keyword evidence="9" id="KW-1185">Reference proteome</keyword>
<evidence type="ECO:0000256" key="6">
    <source>
        <dbReference type="SAM" id="MobiDB-lite"/>
    </source>
</evidence>
<dbReference type="SUPFAM" id="SSF81901">
    <property type="entry name" value="HCP-like"/>
    <property type="match status" value="1"/>
</dbReference>
<organism evidence="8 9">
    <name type="scientific">Geodia barretti</name>
    <name type="common">Barrett's horny sponge</name>
    <dbReference type="NCBI Taxonomy" id="519541"/>
    <lineage>
        <taxon>Eukaryota</taxon>
        <taxon>Metazoa</taxon>
        <taxon>Porifera</taxon>
        <taxon>Demospongiae</taxon>
        <taxon>Heteroscleromorpha</taxon>
        <taxon>Tetractinellida</taxon>
        <taxon>Astrophorina</taxon>
        <taxon>Geodiidae</taxon>
        <taxon>Geodia</taxon>
    </lineage>
</organism>
<dbReference type="GO" id="GO:0005524">
    <property type="term" value="F:ATP binding"/>
    <property type="evidence" value="ECO:0007669"/>
    <property type="project" value="UniProtKB-KW"/>
</dbReference>
<reference evidence="8" key="1">
    <citation type="submission" date="2023-03" db="EMBL/GenBank/DDBJ databases">
        <authorList>
            <person name="Steffen K."/>
            <person name="Cardenas P."/>
        </authorList>
    </citation>
    <scope>NUCLEOTIDE SEQUENCE</scope>
</reference>
<name>A0AA35S718_GEOBA</name>
<keyword evidence="4 8" id="KW-0418">Kinase</keyword>
<dbReference type="Pfam" id="PF02816">
    <property type="entry name" value="Alpha_kinase"/>
    <property type="match status" value="1"/>
</dbReference>
<dbReference type="GO" id="GO:0003746">
    <property type="term" value="F:translation elongation factor activity"/>
    <property type="evidence" value="ECO:0007669"/>
    <property type="project" value="UniProtKB-KW"/>
</dbReference>
<dbReference type="GO" id="GO:1903013">
    <property type="term" value="P:response to differentiation-inducing factor 1"/>
    <property type="evidence" value="ECO:0007669"/>
    <property type="project" value="TreeGrafter"/>
</dbReference>
<dbReference type="Gene3D" id="3.30.200.20">
    <property type="entry name" value="Phosphorylase Kinase, domain 1"/>
    <property type="match status" value="2"/>
</dbReference>
<sequence>MANSLTNEGSSGKLNPVPGAGSGVGLASKRNLSAKLAKWRTAALKAKELPDPWEGYHFDDIPEERVTRYMYNPRSGKWKTDEIVVKMQSQSFAHGAMRECYRMKKLSKFSTHPDWRNASNYVAKRYMKEAGRQVYFQDVKLQMDAKLWGEEYNQHRPPKKVDFFQTYIIELKGAKGCPLYCVEHLIEGDYIKYNSNSGFVSDVNRLTPHAFSHFTFERSQHQLIIVDIQGVGDLYTDPQMHTVDQRDYGEANLGTKGMALFFSSHICNPICLAMGLTQFDLSSEELDRLQDRKWKLASSAATKIHPSQSEPVLASMRGKREDGGRGIEAGSETTVRDAFKQIGLAFVRNPPLRTGSGSLGYLPPGSPLESPGITMTHQHFMSVSEDGAGEDGEDGEMGEDDAIEETSSLGPESSERYMGPPHAAVCYSSSVQTEFTRERGEEKGEGASEKDSLKILGLIHWELAVYHELGRFSQDQVPDLASVRFHLETAAACTLPSALYTLARIYLQLPHDSFKDISVTESAESEKRGMEYLQQAAEAGHRAAMIELAKHLDTGSSAVREQNWENAAKWYSRALETPSGASDATDTSCQATESANPDYIITARLAEMFRSGGHRLEKDPNKAGELYTQSAEVAMEMMKGKLANKYYMLAEEAWSEVGDGGET</sequence>
<feature type="compositionally biased region" description="Polar residues" evidence="6">
    <location>
        <begin position="1"/>
        <end position="13"/>
    </location>
</feature>
<keyword evidence="3" id="KW-0547">Nucleotide-binding</keyword>
<dbReference type="AlphaFoldDB" id="A0AA35S718"/>
<keyword evidence="5" id="KW-0067">ATP-binding</keyword>
<keyword evidence="8" id="KW-0648">Protein biosynthesis</keyword>
<comment type="caution">
    <text evidence="8">The sequence shown here is derived from an EMBL/GenBank/DDBJ whole genome shotgun (WGS) entry which is preliminary data.</text>
</comment>
<keyword evidence="1" id="KW-0723">Serine/threonine-protein kinase</keyword>
<dbReference type="InterPro" id="IPR011009">
    <property type="entry name" value="Kinase-like_dom_sf"/>
</dbReference>
<dbReference type="CDD" id="cd16967">
    <property type="entry name" value="Alpha_kinase_eEF2K"/>
    <property type="match status" value="1"/>
</dbReference>
<evidence type="ECO:0000256" key="4">
    <source>
        <dbReference type="ARBA" id="ARBA00022777"/>
    </source>
</evidence>
<proteinExistence type="predicted"/>
<evidence type="ECO:0000259" key="7">
    <source>
        <dbReference type="PROSITE" id="PS51158"/>
    </source>
</evidence>
<feature type="domain" description="Alpha-type protein kinase" evidence="7">
    <location>
        <begin position="70"/>
        <end position="279"/>
    </location>
</feature>
<dbReference type="InterPro" id="IPR051852">
    <property type="entry name" value="Alpha-type_PK"/>
</dbReference>
<dbReference type="InterPro" id="IPR047588">
    <property type="entry name" value="eEF2K_a_kinase_dom"/>
</dbReference>
<feature type="compositionally biased region" description="Acidic residues" evidence="6">
    <location>
        <begin position="387"/>
        <end position="404"/>
    </location>
</feature>
<evidence type="ECO:0000256" key="1">
    <source>
        <dbReference type="ARBA" id="ARBA00022527"/>
    </source>
</evidence>
<evidence type="ECO:0000256" key="2">
    <source>
        <dbReference type="ARBA" id="ARBA00022679"/>
    </source>
</evidence>
<feature type="region of interest" description="Disordered" evidence="6">
    <location>
        <begin position="384"/>
        <end position="417"/>
    </location>
</feature>
<dbReference type="Proteomes" id="UP001174909">
    <property type="component" value="Unassembled WGS sequence"/>
</dbReference>
<dbReference type="InterPro" id="IPR004166">
    <property type="entry name" value="a-kinase_dom"/>
</dbReference>
<protein>
    <submittedName>
        <fullName evidence="8">Eukaryotic elongation factor 2 kinase</fullName>
    </submittedName>
</protein>
<dbReference type="FunFam" id="3.20.200.10:FF:000002">
    <property type="entry name" value="Eukaryotic elongation factor 2 kinase"/>
    <property type="match status" value="1"/>
</dbReference>
<gene>
    <name evidence="8" type="ORF">GBAR_LOCUS14322</name>
</gene>
<dbReference type="SMART" id="SM00811">
    <property type="entry name" value="Alpha_kinase"/>
    <property type="match status" value="1"/>
</dbReference>
<evidence type="ECO:0000256" key="3">
    <source>
        <dbReference type="ARBA" id="ARBA00022741"/>
    </source>
</evidence>
<evidence type="ECO:0000313" key="9">
    <source>
        <dbReference type="Proteomes" id="UP001174909"/>
    </source>
</evidence>
<feature type="region of interest" description="Disordered" evidence="6">
    <location>
        <begin position="1"/>
        <end position="25"/>
    </location>
</feature>
<dbReference type="Gene3D" id="1.25.40.10">
    <property type="entry name" value="Tetratricopeptide repeat domain"/>
    <property type="match status" value="1"/>
</dbReference>
<dbReference type="GO" id="GO:0004686">
    <property type="term" value="F:elongation factor-2 kinase activity"/>
    <property type="evidence" value="ECO:0007669"/>
    <property type="project" value="InterPro"/>
</dbReference>
<dbReference type="PROSITE" id="PS51158">
    <property type="entry name" value="ALPHA_KINASE"/>
    <property type="match status" value="1"/>
</dbReference>
<keyword evidence="2" id="KW-0808">Transferase</keyword>
<evidence type="ECO:0000313" key="8">
    <source>
        <dbReference type="EMBL" id="CAI8024660.1"/>
    </source>
</evidence>
<evidence type="ECO:0000256" key="5">
    <source>
        <dbReference type="ARBA" id="ARBA00022840"/>
    </source>
</evidence>
<keyword evidence="8" id="KW-0251">Elongation factor</keyword>
<dbReference type="SUPFAM" id="SSF56112">
    <property type="entry name" value="Protein kinase-like (PK-like)"/>
    <property type="match status" value="1"/>
</dbReference>
<dbReference type="PANTHER" id="PTHR45992:SF2">
    <property type="entry name" value="EUKARYOTIC ELONGATION FACTOR 2 KINASE"/>
    <property type="match status" value="1"/>
</dbReference>
<dbReference type="PANTHER" id="PTHR45992">
    <property type="entry name" value="EUKARYOTIC ELONGATION FACTOR 2 KINASE-RELATED"/>
    <property type="match status" value="1"/>
</dbReference>